<dbReference type="PROSITE" id="PS00107">
    <property type="entry name" value="PROTEIN_KINASE_ATP"/>
    <property type="match status" value="1"/>
</dbReference>
<sequence length="803" mass="91546">MSSRSASEGEIVERSTMKATRTTRTHQDNDIDGSFRIRGSHSRSPRVSERDRSRSRSPYRHPSPRGEKRRRDYDNPRDHDRHDPRRHKTHYEDKSFRDDRRHRVSYADLDRGDHIVPSLRGGRDDRREYSSSSRNRSPGRTSRNGDRYDRNHRDDRSRRHDHHAGSSFMYGQNGMDKLHSREQSVSERGNPIDAHKSGKTTETRPRDAQQKTIEFHAANGFSKSNESTTVRHANSPETSADSVPIDDPEPMVVDEDALIAERRRKREMIRAKLLEAKNNTGQDPPLLQKALLGNASRPATPSVNSPAGRSERSISPNVTAPDTPAQNSNPESPRAFILDNDEDLTKVQGENQPINVGDSQFAADYDPTQDMEEDRARELRRLHNTDEPANPGDEVKDAHRTILPSESQAEGHKPAAKAKKDFDMFAEDDDDMFAEESVAESSVAVDAPEGRELDVSMLDDWDDEHGYYRVIVGELMVGRYHIKAYLGKGMFSEVVQARDNMTGNLVAIKIIRNKEMMRKAGFKEMAILKKLHEQDAKLTKHLVRLEGHFEHKGHLCMVFEHLSMNLRDLMKKKTGKDGFSLDAVRSFASQMFIGLMLLKKCKIMHADLKPDNMLVDDSFKSLKICDLGSAADIAENNEATPYLVSRYYRAPEIILGMRYDYPIDMWSIGVTLFEMWTGKFLFKGNTNNHMLRLIMECRGKFSPKMLKKCSLASEHFNFDAAFKSYEKDAFDKDVVKYIHFVKPTPGLDLKSRILEAAKGMNNSAQMKQVNLLADLLDRCLTLNPEKRITPADALKHPFISQKI</sequence>
<feature type="domain" description="Protein kinase" evidence="10">
    <location>
        <begin position="480"/>
        <end position="799"/>
    </location>
</feature>
<dbReference type="PANTHER" id="PTHR24058">
    <property type="entry name" value="DUAL SPECIFICITY PROTEIN KINASE"/>
    <property type="match status" value="1"/>
</dbReference>
<proteinExistence type="inferred from homology"/>
<evidence type="ECO:0000259" key="10">
    <source>
        <dbReference type="PROSITE" id="PS50011"/>
    </source>
</evidence>
<feature type="compositionally biased region" description="Basic and acidic residues" evidence="9">
    <location>
        <begin position="176"/>
        <end position="185"/>
    </location>
</feature>
<evidence type="ECO:0000256" key="2">
    <source>
        <dbReference type="ARBA" id="ARBA00022527"/>
    </source>
</evidence>
<dbReference type="InterPro" id="IPR017441">
    <property type="entry name" value="Protein_kinase_ATP_BS"/>
</dbReference>
<feature type="compositionally biased region" description="Basic and acidic residues" evidence="9">
    <location>
        <begin position="193"/>
        <end position="209"/>
    </location>
</feature>
<dbReference type="OrthoDB" id="9332038at2759"/>
<evidence type="ECO:0000313" key="12">
    <source>
        <dbReference type="Proteomes" id="UP000250266"/>
    </source>
</evidence>
<name>A0A8E2ELU0_9PEZI</name>
<gene>
    <name evidence="11" type="ORF">K432DRAFT_285132</name>
</gene>
<keyword evidence="12" id="KW-1185">Reference proteome</keyword>
<evidence type="ECO:0000256" key="9">
    <source>
        <dbReference type="SAM" id="MobiDB-lite"/>
    </source>
</evidence>
<dbReference type="InterPro" id="IPR000719">
    <property type="entry name" value="Prot_kinase_dom"/>
</dbReference>
<comment type="similarity">
    <text evidence="7">Belongs to the protein kinase superfamily. CMGC Ser/Thr protein kinase family.</text>
</comment>
<feature type="region of interest" description="Disordered" evidence="9">
    <location>
        <begin position="1"/>
        <end position="249"/>
    </location>
</feature>
<evidence type="ECO:0000256" key="4">
    <source>
        <dbReference type="ARBA" id="ARBA00022741"/>
    </source>
</evidence>
<keyword evidence="4 8" id="KW-0547">Nucleotide-binding</keyword>
<dbReference type="GO" id="GO:0004674">
    <property type="term" value="F:protein serine/threonine kinase activity"/>
    <property type="evidence" value="ECO:0007669"/>
    <property type="project" value="UniProtKB-KW"/>
</dbReference>
<dbReference type="FunFam" id="1.10.510.10:FF:000078">
    <property type="entry name" value="Serine/threonine-protein kinase PRP4 homolog"/>
    <property type="match status" value="1"/>
</dbReference>
<dbReference type="PROSITE" id="PS00108">
    <property type="entry name" value="PROTEIN_KINASE_ST"/>
    <property type="match status" value="1"/>
</dbReference>
<dbReference type="GO" id="GO:0005524">
    <property type="term" value="F:ATP binding"/>
    <property type="evidence" value="ECO:0007669"/>
    <property type="project" value="UniProtKB-UniRule"/>
</dbReference>
<dbReference type="InterPro" id="IPR050494">
    <property type="entry name" value="Ser_Thr_dual-spec_kinase"/>
</dbReference>
<feature type="compositionally biased region" description="Polar residues" evidence="9">
    <location>
        <begin position="297"/>
        <end position="331"/>
    </location>
</feature>
<dbReference type="Pfam" id="PF00069">
    <property type="entry name" value="Pkinase"/>
    <property type="match status" value="1"/>
</dbReference>
<keyword evidence="2" id="KW-0723">Serine/threonine-protein kinase</keyword>
<dbReference type="Gene3D" id="1.10.510.10">
    <property type="entry name" value="Transferase(Phosphotransferase) domain 1"/>
    <property type="match status" value="1"/>
</dbReference>
<organism evidence="11 12">
    <name type="scientific">Lepidopterella palustris CBS 459.81</name>
    <dbReference type="NCBI Taxonomy" id="1314670"/>
    <lineage>
        <taxon>Eukaryota</taxon>
        <taxon>Fungi</taxon>
        <taxon>Dikarya</taxon>
        <taxon>Ascomycota</taxon>
        <taxon>Pezizomycotina</taxon>
        <taxon>Dothideomycetes</taxon>
        <taxon>Pleosporomycetidae</taxon>
        <taxon>Mytilinidiales</taxon>
        <taxon>Argynnaceae</taxon>
        <taxon>Lepidopterella</taxon>
    </lineage>
</organism>
<feature type="region of interest" description="Disordered" evidence="9">
    <location>
        <begin position="350"/>
        <end position="373"/>
    </location>
</feature>
<dbReference type="PROSITE" id="PS50011">
    <property type="entry name" value="PROTEIN_KINASE_DOM"/>
    <property type="match status" value="1"/>
</dbReference>
<dbReference type="InterPro" id="IPR011009">
    <property type="entry name" value="Kinase-like_dom_sf"/>
</dbReference>
<feature type="compositionally biased region" description="Basic and acidic residues" evidence="9">
    <location>
        <begin position="25"/>
        <end position="35"/>
    </location>
</feature>
<feature type="compositionally biased region" description="Basic and acidic residues" evidence="9">
    <location>
        <begin position="143"/>
        <end position="158"/>
    </location>
</feature>
<dbReference type="PANTHER" id="PTHR24058:SF103">
    <property type="entry name" value="SERINE_THREONINE-PROTEIN KINASE PRP4 HOMOLOG"/>
    <property type="match status" value="1"/>
</dbReference>
<evidence type="ECO:0000256" key="5">
    <source>
        <dbReference type="ARBA" id="ARBA00022777"/>
    </source>
</evidence>
<keyword evidence="5 11" id="KW-0418">Kinase</keyword>
<dbReference type="AlphaFoldDB" id="A0A8E2ELU0"/>
<feature type="binding site" evidence="8">
    <location>
        <position position="509"/>
    </location>
    <ligand>
        <name>ATP</name>
        <dbReference type="ChEBI" id="CHEBI:30616"/>
    </ligand>
</feature>
<feature type="region of interest" description="Disordered" evidence="9">
    <location>
        <begin position="292"/>
        <end position="336"/>
    </location>
</feature>
<feature type="compositionally biased region" description="Basic and acidic residues" evidence="9">
    <location>
        <begin position="90"/>
        <end position="101"/>
    </location>
</feature>
<dbReference type="EC" id="2.7.11.1" evidence="1"/>
<feature type="compositionally biased region" description="Basic and acidic residues" evidence="9">
    <location>
        <begin position="64"/>
        <end position="83"/>
    </location>
</feature>
<dbReference type="Proteomes" id="UP000250266">
    <property type="component" value="Unassembled WGS sequence"/>
</dbReference>
<evidence type="ECO:0000256" key="6">
    <source>
        <dbReference type="ARBA" id="ARBA00022840"/>
    </source>
</evidence>
<evidence type="ECO:0000256" key="8">
    <source>
        <dbReference type="PROSITE-ProRule" id="PRU10141"/>
    </source>
</evidence>
<evidence type="ECO:0000313" key="11">
    <source>
        <dbReference type="EMBL" id="OCK86256.1"/>
    </source>
</evidence>
<reference evidence="11 12" key="1">
    <citation type="journal article" date="2016" name="Nat. Commun.">
        <title>Ectomycorrhizal ecology is imprinted in the genome of the dominant symbiotic fungus Cenococcum geophilum.</title>
        <authorList>
            <consortium name="DOE Joint Genome Institute"/>
            <person name="Peter M."/>
            <person name="Kohler A."/>
            <person name="Ohm R.A."/>
            <person name="Kuo A."/>
            <person name="Krutzmann J."/>
            <person name="Morin E."/>
            <person name="Arend M."/>
            <person name="Barry K.W."/>
            <person name="Binder M."/>
            <person name="Choi C."/>
            <person name="Clum A."/>
            <person name="Copeland A."/>
            <person name="Grisel N."/>
            <person name="Haridas S."/>
            <person name="Kipfer T."/>
            <person name="LaButti K."/>
            <person name="Lindquist E."/>
            <person name="Lipzen A."/>
            <person name="Maire R."/>
            <person name="Meier B."/>
            <person name="Mihaltcheva S."/>
            <person name="Molinier V."/>
            <person name="Murat C."/>
            <person name="Poggeler S."/>
            <person name="Quandt C.A."/>
            <person name="Sperisen C."/>
            <person name="Tritt A."/>
            <person name="Tisserant E."/>
            <person name="Crous P.W."/>
            <person name="Henrissat B."/>
            <person name="Nehls U."/>
            <person name="Egli S."/>
            <person name="Spatafora J.W."/>
            <person name="Grigoriev I.V."/>
            <person name="Martin F.M."/>
        </authorList>
    </citation>
    <scope>NUCLEOTIDE SEQUENCE [LARGE SCALE GENOMIC DNA]</scope>
    <source>
        <strain evidence="11 12">CBS 459.81</strain>
    </source>
</reference>
<keyword evidence="6 8" id="KW-0067">ATP-binding</keyword>
<evidence type="ECO:0000256" key="7">
    <source>
        <dbReference type="ARBA" id="ARBA00023596"/>
    </source>
</evidence>
<feature type="compositionally biased region" description="Low complexity" evidence="9">
    <location>
        <begin position="130"/>
        <end position="142"/>
    </location>
</feature>
<dbReference type="SUPFAM" id="SSF56112">
    <property type="entry name" value="Protein kinase-like (PK-like)"/>
    <property type="match status" value="1"/>
</dbReference>
<dbReference type="SMART" id="SM00220">
    <property type="entry name" value="S_TKc"/>
    <property type="match status" value="1"/>
</dbReference>
<dbReference type="Gene3D" id="3.30.200.20">
    <property type="entry name" value="Phosphorylase Kinase, domain 1"/>
    <property type="match status" value="1"/>
</dbReference>
<dbReference type="InterPro" id="IPR008271">
    <property type="entry name" value="Ser/Thr_kinase_AS"/>
</dbReference>
<keyword evidence="3" id="KW-0808">Transferase</keyword>
<feature type="compositionally biased region" description="Polar residues" evidence="9">
    <location>
        <begin position="221"/>
        <end position="241"/>
    </location>
</feature>
<evidence type="ECO:0000256" key="1">
    <source>
        <dbReference type="ARBA" id="ARBA00012513"/>
    </source>
</evidence>
<protein>
    <recommendedName>
        <fullName evidence="1">non-specific serine/threonine protein kinase</fullName>
        <ecNumber evidence="1">2.7.11.1</ecNumber>
    </recommendedName>
</protein>
<accession>A0A8E2ELU0</accession>
<dbReference type="EMBL" id="KV744807">
    <property type="protein sequence ID" value="OCK86256.1"/>
    <property type="molecule type" value="Genomic_DNA"/>
</dbReference>
<evidence type="ECO:0000256" key="3">
    <source>
        <dbReference type="ARBA" id="ARBA00022679"/>
    </source>
</evidence>